<dbReference type="GO" id="GO:0003677">
    <property type="term" value="F:DNA binding"/>
    <property type="evidence" value="ECO:0007669"/>
    <property type="project" value="InterPro"/>
</dbReference>
<dbReference type="SMART" id="SM00595">
    <property type="entry name" value="MADF"/>
    <property type="match status" value="1"/>
</dbReference>
<dbReference type="InterPro" id="IPR039353">
    <property type="entry name" value="TF_Adf1"/>
</dbReference>
<reference evidence="3" key="1">
    <citation type="submission" date="2015-12" db="EMBL/GenBank/DDBJ databases">
        <title>De novo transcriptome assembly of four potential Pierce s Disease insect vectors from Arizona vineyards.</title>
        <authorList>
            <person name="Tassone E.E."/>
        </authorList>
    </citation>
    <scope>NUCLEOTIDE SEQUENCE</scope>
</reference>
<feature type="region of interest" description="Disordered" evidence="1">
    <location>
        <begin position="163"/>
        <end position="186"/>
    </location>
</feature>
<dbReference type="InterPro" id="IPR004210">
    <property type="entry name" value="BESS_motif"/>
</dbReference>
<feature type="domain" description="MADF" evidence="2">
    <location>
        <begin position="23"/>
        <end position="115"/>
    </location>
</feature>
<dbReference type="AlphaFoldDB" id="A0A1B6E0I0"/>
<dbReference type="InterPro" id="IPR006578">
    <property type="entry name" value="MADF-dom"/>
</dbReference>
<dbReference type="PANTHER" id="PTHR12243:SF67">
    <property type="entry name" value="COREPRESSOR OF PANGOLIN, ISOFORM A-RELATED"/>
    <property type="match status" value="1"/>
</dbReference>
<dbReference type="GO" id="GO:0005667">
    <property type="term" value="C:transcription regulator complex"/>
    <property type="evidence" value="ECO:0007669"/>
    <property type="project" value="TreeGrafter"/>
</dbReference>
<sequence length="268" mass="31147">HDARDVLTACRVTSETAVVMEEQLIEIVKNYPVMYDTGHSQYMKTKFKQEIWANIAKELNLSNADEAKLMWSKLRNSHRDALRRQRRMMKTGVAPSEMKQWRYQSQMSFLLAFMVTENRNINSAYEDDLSELNDCDASVESQNLYNEFSMDHEPNIICKEEELSSDATPSSPNPPPKKRIKKSDTESYVQNRAIEKRDETQNGGQDVVKQTKNRVNPNDDLYLFFMSLYEQTKKMPPASQHVVRRNVFLAVSDEEARLLNITPQMFTC</sequence>
<dbReference type="PANTHER" id="PTHR12243">
    <property type="entry name" value="MADF DOMAIN TRANSCRIPTION FACTOR"/>
    <property type="match status" value="1"/>
</dbReference>
<dbReference type="Pfam" id="PF02944">
    <property type="entry name" value="BESS"/>
    <property type="match status" value="1"/>
</dbReference>
<dbReference type="GO" id="GO:0006357">
    <property type="term" value="P:regulation of transcription by RNA polymerase II"/>
    <property type="evidence" value="ECO:0007669"/>
    <property type="project" value="TreeGrafter"/>
</dbReference>
<dbReference type="PROSITE" id="PS51029">
    <property type="entry name" value="MADF"/>
    <property type="match status" value="1"/>
</dbReference>
<gene>
    <name evidence="3" type="ORF">g.2447</name>
</gene>
<feature type="non-terminal residue" evidence="3">
    <location>
        <position position="1"/>
    </location>
</feature>
<name>A0A1B6E0I0_9HEMI</name>
<dbReference type="GO" id="GO:0005634">
    <property type="term" value="C:nucleus"/>
    <property type="evidence" value="ECO:0007669"/>
    <property type="project" value="TreeGrafter"/>
</dbReference>
<evidence type="ECO:0000313" key="3">
    <source>
        <dbReference type="EMBL" id="JAS31420.1"/>
    </source>
</evidence>
<proteinExistence type="predicted"/>
<organism evidence="3">
    <name type="scientific">Clastoptera arizonana</name>
    <name type="common">Arizona spittle bug</name>
    <dbReference type="NCBI Taxonomy" id="38151"/>
    <lineage>
        <taxon>Eukaryota</taxon>
        <taxon>Metazoa</taxon>
        <taxon>Ecdysozoa</taxon>
        <taxon>Arthropoda</taxon>
        <taxon>Hexapoda</taxon>
        <taxon>Insecta</taxon>
        <taxon>Pterygota</taxon>
        <taxon>Neoptera</taxon>
        <taxon>Paraneoptera</taxon>
        <taxon>Hemiptera</taxon>
        <taxon>Auchenorrhyncha</taxon>
        <taxon>Cercopoidea</taxon>
        <taxon>Clastopteridae</taxon>
        <taxon>Clastoptera</taxon>
    </lineage>
</organism>
<evidence type="ECO:0000256" key="1">
    <source>
        <dbReference type="SAM" id="MobiDB-lite"/>
    </source>
</evidence>
<dbReference type="Pfam" id="PF10545">
    <property type="entry name" value="MADF_DNA_bdg"/>
    <property type="match status" value="1"/>
</dbReference>
<dbReference type="EMBL" id="GEDC01005878">
    <property type="protein sequence ID" value="JAS31420.1"/>
    <property type="molecule type" value="Transcribed_RNA"/>
</dbReference>
<protein>
    <recommendedName>
        <fullName evidence="2">MADF domain-containing protein</fullName>
    </recommendedName>
</protein>
<evidence type="ECO:0000259" key="2">
    <source>
        <dbReference type="PROSITE" id="PS51029"/>
    </source>
</evidence>
<accession>A0A1B6E0I0</accession>